<feature type="transmembrane region" description="Helical" evidence="2">
    <location>
        <begin position="147"/>
        <end position="166"/>
    </location>
</feature>
<dbReference type="InterPro" id="IPR021401">
    <property type="entry name" value="DUF3040"/>
</dbReference>
<dbReference type="AlphaFoldDB" id="A0A919K5F5"/>
<gene>
    <name evidence="4" type="ORF">Ari01nite_86400</name>
</gene>
<protein>
    <recommendedName>
        <fullName evidence="3">BON domain-containing protein</fullName>
    </recommendedName>
</protein>
<evidence type="ECO:0000256" key="2">
    <source>
        <dbReference type="SAM" id="Phobius"/>
    </source>
</evidence>
<organism evidence="4 5">
    <name type="scientific">Paractinoplanes rishiriensis</name>
    <dbReference type="NCBI Taxonomy" id="1050105"/>
    <lineage>
        <taxon>Bacteria</taxon>
        <taxon>Bacillati</taxon>
        <taxon>Actinomycetota</taxon>
        <taxon>Actinomycetes</taxon>
        <taxon>Micromonosporales</taxon>
        <taxon>Micromonosporaceae</taxon>
        <taxon>Paractinoplanes</taxon>
    </lineage>
</organism>
<dbReference type="Pfam" id="PF04972">
    <property type="entry name" value="BON"/>
    <property type="match status" value="1"/>
</dbReference>
<feature type="domain" description="BON" evidence="3">
    <location>
        <begin position="25"/>
        <end position="93"/>
    </location>
</feature>
<evidence type="ECO:0000313" key="4">
    <source>
        <dbReference type="EMBL" id="GIF01176.1"/>
    </source>
</evidence>
<sequence length="211" mass="22406">MTIMMKRPYPDDSSRSEPHQHQPDPDNALCQQVTERLRQQPDASTQAITVQAQHGVVLLGGTVTSPADRDNAANIARKINGVRDICNMVTVSAAPGDTPSSTAHGGTADARHQGAHPNRTAFDAITADLMAQDPGLARRVEVSLNPAVRITLAIVVGVAWALLSVLLVTATWLAVLIIGGLLIMATAVALRKRRPHRSGSTSRRLPSHGSS</sequence>
<proteinExistence type="predicted"/>
<keyword evidence="5" id="KW-1185">Reference proteome</keyword>
<feature type="region of interest" description="Disordered" evidence="1">
    <location>
        <begin position="1"/>
        <end position="27"/>
    </location>
</feature>
<dbReference type="Proteomes" id="UP000636960">
    <property type="component" value="Unassembled WGS sequence"/>
</dbReference>
<dbReference type="PANTHER" id="PTHR34606">
    <property type="entry name" value="BON DOMAIN-CONTAINING PROTEIN"/>
    <property type="match status" value="1"/>
</dbReference>
<evidence type="ECO:0000259" key="3">
    <source>
        <dbReference type="PROSITE" id="PS50914"/>
    </source>
</evidence>
<dbReference type="Pfam" id="PF11239">
    <property type="entry name" value="DUF3040"/>
    <property type="match status" value="1"/>
</dbReference>
<dbReference type="EMBL" id="BOMV01000100">
    <property type="protein sequence ID" value="GIF01176.1"/>
    <property type="molecule type" value="Genomic_DNA"/>
</dbReference>
<accession>A0A919K5F5</accession>
<evidence type="ECO:0000313" key="5">
    <source>
        <dbReference type="Proteomes" id="UP000636960"/>
    </source>
</evidence>
<dbReference type="Gene3D" id="3.30.1340.30">
    <property type="match status" value="1"/>
</dbReference>
<dbReference type="InterPro" id="IPR007055">
    <property type="entry name" value="BON_dom"/>
</dbReference>
<feature type="compositionally biased region" description="Basic and acidic residues" evidence="1">
    <location>
        <begin position="8"/>
        <end position="24"/>
    </location>
</feature>
<keyword evidence="2" id="KW-0472">Membrane</keyword>
<evidence type="ECO:0000256" key="1">
    <source>
        <dbReference type="SAM" id="MobiDB-lite"/>
    </source>
</evidence>
<dbReference type="InterPro" id="IPR051686">
    <property type="entry name" value="Lipoprotein_DolP"/>
</dbReference>
<feature type="transmembrane region" description="Helical" evidence="2">
    <location>
        <begin position="172"/>
        <end position="190"/>
    </location>
</feature>
<dbReference type="PANTHER" id="PTHR34606:SF15">
    <property type="entry name" value="BON DOMAIN-CONTAINING PROTEIN"/>
    <property type="match status" value="1"/>
</dbReference>
<dbReference type="RefSeq" id="WP_203789720.1">
    <property type="nucleotide sequence ID" value="NZ_BOMV01000100.1"/>
</dbReference>
<name>A0A919K5F5_9ACTN</name>
<reference evidence="4" key="1">
    <citation type="submission" date="2021-01" db="EMBL/GenBank/DDBJ databases">
        <title>Whole genome shotgun sequence of Actinoplanes rishiriensis NBRC 108556.</title>
        <authorList>
            <person name="Komaki H."/>
            <person name="Tamura T."/>
        </authorList>
    </citation>
    <scope>NUCLEOTIDE SEQUENCE</scope>
    <source>
        <strain evidence="4">NBRC 108556</strain>
    </source>
</reference>
<feature type="region of interest" description="Disordered" evidence="1">
    <location>
        <begin position="96"/>
        <end position="115"/>
    </location>
</feature>
<dbReference type="PROSITE" id="PS50914">
    <property type="entry name" value="BON"/>
    <property type="match status" value="1"/>
</dbReference>
<keyword evidence="2" id="KW-1133">Transmembrane helix</keyword>
<keyword evidence="2" id="KW-0812">Transmembrane</keyword>
<comment type="caution">
    <text evidence="4">The sequence shown here is derived from an EMBL/GenBank/DDBJ whole genome shotgun (WGS) entry which is preliminary data.</text>
</comment>